<protein>
    <submittedName>
        <fullName evidence="2">Uncharacterized protein</fullName>
    </submittedName>
</protein>
<gene>
    <name evidence="2" type="ORF">AVEN_224740_1</name>
</gene>
<evidence type="ECO:0000313" key="3">
    <source>
        <dbReference type="Proteomes" id="UP000499080"/>
    </source>
</evidence>
<keyword evidence="1" id="KW-1133">Transmembrane helix</keyword>
<keyword evidence="3" id="KW-1185">Reference proteome</keyword>
<name>A0A4Y2HXY3_ARAVE</name>
<dbReference type="Proteomes" id="UP000499080">
    <property type="component" value="Unassembled WGS sequence"/>
</dbReference>
<reference evidence="2 3" key="1">
    <citation type="journal article" date="2019" name="Sci. Rep.">
        <title>Orb-weaving spider Araneus ventricosus genome elucidates the spidroin gene catalogue.</title>
        <authorList>
            <person name="Kono N."/>
            <person name="Nakamura H."/>
            <person name="Ohtoshi R."/>
            <person name="Moran D.A.P."/>
            <person name="Shinohara A."/>
            <person name="Yoshida Y."/>
            <person name="Fujiwara M."/>
            <person name="Mori M."/>
            <person name="Tomita M."/>
            <person name="Arakawa K."/>
        </authorList>
    </citation>
    <scope>NUCLEOTIDE SEQUENCE [LARGE SCALE GENOMIC DNA]</scope>
</reference>
<dbReference type="EMBL" id="BGPR01002215">
    <property type="protein sequence ID" value="GBM69819.1"/>
    <property type="molecule type" value="Genomic_DNA"/>
</dbReference>
<keyword evidence="1" id="KW-0472">Membrane</keyword>
<keyword evidence="1" id="KW-0812">Transmembrane</keyword>
<feature type="transmembrane region" description="Helical" evidence="1">
    <location>
        <begin position="125"/>
        <end position="142"/>
    </location>
</feature>
<accession>A0A4Y2HXY3</accession>
<evidence type="ECO:0000256" key="1">
    <source>
        <dbReference type="SAM" id="Phobius"/>
    </source>
</evidence>
<sequence length="168" mass="19399">MIGKLEKGRSMTSVVEIWFPMHGEPTEASVQEGRVRKLASNGPSKTKSMDGFYVISEAKIRHGFTTSLLVKQPNIKYRCLQVTLLSVLHQVFKIIASRTEDCYLGTRDYFINKVKLKTNKSERKFWVPILELIIAIFINYLFNYYSTTADVRTLIFLRNDPLTVCNHM</sequence>
<evidence type="ECO:0000313" key="2">
    <source>
        <dbReference type="EMBL" id="GBM69819.1"/>
    </source>
</evidence>
<proteinExistence type="predicted"/>
<dbReference type="AlphaFoldDB" id="A0A4Y2HXY3"/>
<organism evidence="2 3">
    <name type="scientific">Araneus ventricosus</name>
    <name type="common">Orbweaver spider</name>
    <name type="synonym">Epeira ventricosa</name>
    <dbReference type="NCBI Taxonomy" id="182803"/>
    <lineage>
        <taxon>Eukaryota</taxon>
        <taxon>Metazoa</taxon>
        <taxon>Ecdysozoa</taxon>
        <taxon>Arthropoda</taxon>
        <taxon>Chelicerata</taxon>
        <taxon>Arachnida</taxon>
        <taxon>Araneae</taxon>
        <taxon>Araneomorphae</taxon>
        <taxon>Entelegynae</taxon>
        <taxon>Araneoidea</taxon>
        <taxon>Araneidae</taxon>
        <taxon>Araneus</taxon>
    </lineage>
</organism>
<comment type="caution">
    <text evidence="2">The sequence shown here is derived from an EMBL/GenBank/DDBJ whole genome shotgun (WGS) entry which is preliminary data.</text>
</comment>